<name>A0A3S1HYC4_ELYCH</name>
<dbReference type="AlphaFoldDB" id="A0A3S1HYC4"/>
<keyword evidence="2" id="KW-1185">Reference proteome</keyword>
<comment type="caution">
    <text evidence="1">The sequence shown here is derived from an EMBL/GenBank/DDBJ whole genome shotgun (WGS) entry which is preliminary data.</text>
</comment>
<sequence length="116" mass="13414">MVTDTKRTFWAEGKCFVTIDLRLVFEREHHEDYCLNPLGCSSLYCVRLVFETEHHEDYCLNPLGCSSLYCVSRCLLLGQASLSLERIDSEMESSTYSIDFTTNPERSTRRQRKGSS</sequence>
<accession>A0A3S1HYC4</accession>
<evidence type="ECO:0000313" key="2">
    <source>
        <dbReference type="Proteomes" id="UP000271974"/>
    </source>
</evidence>
<evidence type="ECO:0000313" key="1">
    <source>
        <dbReference type="EMBL" id="RUS88545.1"/>
    </source>
</evidence>
<organism evidence="1 2">
    <name type="scientific">Elysia chlorotica</name>
    <name type="common">Eastern emerald elysia</name>
    <name type="synonym">Sea slug</name>
    <dbReference type="NCBI Taxonomy" id="188477"/>
    <lineage>
        <taxon>Eukaryota</taxon>
        <taxon>Metazoa</taxon>
        <taxon>Spiralia</taxon>
        <taxon>Lophotrochozoa</taxon>
        <taxon>Mollusca</taxon>
        <taxon>Gastropoda</taxon>
        <taxon>Heterobranchia</taxon>
        <taxon>Euthyneura</taxon>
        <taxon>Panpulmonata</taxon>
        <taxon>Sacoglossa</taxon>
        <taxon>Placobranchoidea</taxon>
        <taxon>Plakobranchidae</taxon>
        <taxon>Elysia</taxon>
    </lineage>
</organism>
<protein>
    <submittedName>
        <fullName evidence="1">Uncharacterized protein</fullName>
    </submittedName>
</protein>
<reference evidence="1 2" key="1">
    <citation type="submission" date="2019-01" db="EMBL/GenBank/DDBJ databases">
        <title>A draft genome assembly of the solar-powered sea slug Elysia chlorotica.</title>
        <authorList>
            <person name="Cai H."/>
            <person name="Li Q."/>
            <person name="Fang X."/>
            <person name="Li J."/>
            <person name="Curtis N.E."/>
            <person name="Altenburger A."/>
            <person name="Shibata T."/>
            <person name="Feng M."/>
            <person name="Maeda T."/>
            <person name="Schwartz J.A."/>
            <person name="Shigenobu S."/>
            <person name="Lundholm N."/>
            <person name="Nishiyama T."/>
            <person name="Yang H."/>
            <person name="Hasebe M."/>
            <person name="Li S."/>
            <person name="Pierce S.K."/>
            <person name="Wang J."/>
        </authorList>
    </citation>
    <scope>NUCLEOTIDE SEQUENCE [LARGE SCALE GENOMIC DNA]</scope>
    <source>
        <strain evidence="1">EC2010</strain>
        <tissue evidence="1">Whole organism of an adult</tissue>
    </source>
</reference>
<dbReference type="EMBL" id="RQTK01000080">
    <property type="protein sequence ID" value="RUS88545.1"/>
    <property type="molecule type" value="Genomic_DNA"/>
</dbReference>
<proteinExistence type="predicted"/>
<gene>
    <name evidence="1" type="ORF">EGW08_003721</name>
</gene>
<dbReference type="Proteomes" id="UP000271974">
    <property type="component" value="Unassembled WGS sequence"/>
</dbReference>